<dbReference type="GeneID" id="57609126"/>
<dbReference type="EMBL" id="FMZQ01000007">
    <property type="protein sequence ID" value="SDC83333.1"/>
    <property type="molecule type" value="Genomic_DNA"/>
</dbReference>
<protein>
    <submittedName>
        <fullName evidence="1">Uncharacterized protein</fullName>
    </submittedName>
</protein>
<evidence type="ECO:0000313" key="2">
    <source>
        <dbReference type="Proteomes" id="UP000199467"/>
    </source>
</evidence>
<dbReference type="RefSeq" id="WP_017362243.1">
    <property type="nucleotide sequence ID" value="NZ_FMZQ01000007.1"/>
</dbReference>
<dbReference type="AlphaFoldDB" id="A0A1G6PT76"/>
<gene>
    <name evidence="1" type="ORF">SAMN05216576_10785</name>
</gene>
<proteinExistence type="predicted"/>
<dbReference type="Proteomes" id="UP000199467">
    <property type="component" value="Unassembled WGS sequence"/>
</dbReference>
<name>A0A1G6PT76_9GAMM</name>
<accession>A0A1G6PT76</accession>
<organism evidence="1 2">
    <name type="scientific">Ectopseudomonas chengduensis</name>
    <dbReference type="NCBI Taxonomy" id="489632"/>
    <lineage>
        <taxon>Bacteria</taxon>
        <taxon>Pseudomonadati</taxon>
        <taxon>Pseudomonadota</taxon>
        <taxon>Gammaproteobacteria</taxon>
        <taxon>Pseudomonadales</taxon>
        <taxon>Pseudomonadaceae</taxon>
        <taxon>Ectopseudomonas</taxon>
    </lineage>
</organism>
<sequence length="125" mass="13956">MAKVTLNMGKSRSPRQLKKLCAKAKGLLLTLGHKNGEFQKDMEQLTVKGREHLVMIDWHVTGCSYTGNVDDCTAWEKLVRLVQSDTADFSGRSDNPLRTSLTKTHDICRFARALVAQQRARALAA</sequence>
<keyword evidence="2" id="KW-1185">Reference proteome</keyword>
<reference evidence="2" key="1">
    <citation type="submission" date="2016-10" db="EMBL/GenBank/DDBJ databases">
        <authorList>
            <person name="Varghese N."/>
            <person name="Submissions S."/>
        </authorList>
    </citation>
    <scope>NUCLEOTIDE SEQUENCE [LARGE SCALE GENOMIC DNA]</scope>
    <source>
        <strain evidence="2">DSM 26382</strain>
    </source>
</reference>
<evidence type="ECO:0000313" key="1">
    <source>
        <dbReference type="EMBL" id="SDC83333.1"/>
    </source>
</evidence>